<keyword evidence="2" id="KW-0413">Isomerase</keyword>
<proteinExistence type="predicted"/>
<protein>
    <submittedName>
        <fullName evidence="2">Ketosteroid isomerase</fullName>
    </submittedName>
</protein>
<dbReference type="InterPro" id="IPR032710">
    <property type="entry name" value="NTF2-like_dom_sf"/>
</dbReference>
<dbReference type="Proteomes" id="UP001138802">
    <property type="component" value="Unassembled WGS sequence"/>
</dbReference>
<organism evidence="2 3">
    <name type="scientific">Thiocapsa imhoffii</name>
    <dbReference type="NCBI Taxonomy" id="382777"/>
    <lineage>
        <taxon>Bacteria</taxon>
        <taxon>Pseudomonadati</taxon>
        <taxon>Pseudomonadota</taxon>
        <taxon>Gammaproteobacteria</taxon>
        <taxon>Chromatiales</taxon>
        <taxon>Chromatiaceae</taxon>
        <taxon>Thiocapsa</taxon>
    </lineage>
</organism>
<dbReference type="Gene3D" id="3.10.450.50">
    <property type="match status" value="1"/>
</dbReference>
<evidence type="ECO:0000313" key="2">
    <source>
        <dbReference type="EMBL" id="MBK1643448.1"/>
    </source>
</evidence>
<dbReference type="SUPFAM" id="SSF54427">
    <property type="entry name" value="NTF2-like"/>
    <property type="match status" value="1"/>
</dbReference>
<evidence type="ECO:0000313" key="3">
    <source>
        <dbReference type="Proteomes" id="UP001138802"/>
    </source>
</evidence>
<reference evidence="2 3" key="1">
    <citation type="journal article" date="2020" name="Microorganisms">
        <title>Osmotic Adaptation and Compatible Solute Biosynthesis of Phototrophic Bacteria as Revealed from Genome Analyses.</title>
        <authorList>
            <person name="Imhoff J.F."/>
            <person name="Rahn T."/>
            <person name="Kunzel S."/>
            <person name="Keller A."/>
            <person name="Neulinger S.C."/>
        </authorList>
    </citation>
    <scope>NUCLEOTIDE SEQUENCE [LARGE SCALE GENOMIC DNA]</scope>
    <source>
        <strain evidence="2 3">DSM 21303</strain>
    </source>
</reference>
<dbReference type="InterPro" id="IPR037401">
    <property type="entry name" value="SnoaL-like"/>
</dbReference>
<dbReference type="Pfam" id="PF13474">
    <property type="entry name" value="SnoaL_3"/>
    <property type="match status" value="1"/>
</dbReference>
<dbReference type="GO" id="GO:0016853">
    <property type="term" value="F:isomerase activity"/>
    <property type="evidence" value="ECO:0007669"/>
    <property type="project" value="UniProtKB-KW"/>
</dbReference>
<comment type="caution">
    <text evidence="2">The sequence shown here is derived from an EMBL/GenBank/DDBJ whole genome shotgun (WGS) entry which is preliminary data.</text>
</comment>
<gene>
    <name evidence="2" type="ORF">CKO25_02000</name>
</gene>
<accession>A0A9X0WF54</accession>
<name>A0A9X0WF54_9GAMM</name>
<feature type="domain" description="SnoaL-like" evidence="1">
    <location>
        <begin position="10"/>
        <end position="122"/>
    </location>
</feature>
<dbReference type="RefSeq" id="WP_200386206.1">
    <property type="nucleotide sequence ID" value="NZ_NRSD01000001.1"/>
</dbReference>
<keyword evidence="3" id="KW-1185">Reference proteome</keyword>
<dbReference type="EMBL" id="NRSD01000001">
    <property type="protein sequence ID" value="MBK1643448.1"/>
    <property type="molecule type" value="Genomic_DNA"/>
</dbReference>
<evidence type="ECO:0000259" key="1">
    <source>
        <dbReference type="Pfam" id="PF13474"/>
    </source>
</evidence>
<dbReference type="AlphaFoldDB" id="A0A9X0WF54"/>
<sequence length="132" mass="14423">MPFATAQDAEDAFYDALEAGDAATMAHVWADSAEIACVLPMTPLVTGTDVLRLWQSIFEQAGGFDIQVRHLLWIETDEMAAHLIEERTQDSAPGQTAPPIYGLNLFRKDPDGWRLILHQNSPSPPPLPGPTG</sequence>